<dbReference type="AlphaFoldDB" id="C7MYG6"/>
<keyword evidence="3" id="KW-1185">Reference proteome</keyword>
<sequence>MWRLGFRFWRLGLALKYGLPAVGVLALIYHAQGVSELFVTVLCLVLLAAGAGALVLREFGHREFDRNEGKTRS</sequence>
<protein>
    <submittedName>
        <fullName evidence="2">Uncharacterized protein</fullName>
    </submittedName>
</protein>
<dbReference type="EMBL" id="CP001683">
    <property type="protein sequence ID" value="ACU97385.1"/>
    <property type="molecule type" value="Genomic_DNA"/>
</dbReference>
<dbReference type="STRING" id="471857.Svir_23860"/>
<feature type="transmembrane region" description="Helical" evidence="1">
    <location>
        <begin position="12"/>
        <end position="31"/>
    </location>
</feature>
<accession>C7MYG6</accession>
<evidence type="ECO:0000313" key="2">
    <source>
        <dbReference type="EMBL" id="ACU97385.1"/>
    </source>
</evidence>
<feature type="transmembrane region" description="Helical" evidence="1">
    <location>
        <begin position="37"/>
        <end position="56"/>
    </location>
</feature>
<dbReference type="Proteomes" id="UP000000841">
    <property type="component" value="Chromosome"/>
</dbReference>
<gene>
    <name evidence="2" type="ordered locus">Svir_23860</name>
</gene>
<keyword evidence="1" id="KW-0472">Membrane</keyword>
<keyword evidence="1" id="KW-1133">Transmembrane helix</keyword>
<proteinExistence type="predicted"/>
<name>C7MYG6_SACVD</name>
<organism evidence="2 3">
    <name type="scientific">Saccharomonospora viridis (strain ATCC 15386 / DSM 43017 / JCM 3036 / CCUG 5913 / NBRC 12207 / NCIMB 9602 / P101)</name>
    <name type="common">Thermoactinomyces viridis</name>
    <dbReference type="NCBI Taxonomy" id="471857"/>
    <lineage>
        <taxon>Bacteria</taxon>
        <taxon>Bacillati</taxon>
        <taxon>Actinomycetota</taxon>
        <taxon>Actinomycetes</taxon>
        <taxon>Pseudonocardiales</taxon>
        <taxon>Pseudonocardiaceae</taxon>
        <taxon>Saccharomonospora</taxon>
    </lineage>
</organism>
<dbReference type="RefSeq" id="WP_015786697.1">
    <property type="nucleotide sequence ID" value="NC_013159.1"/>
</dbReference>
<evidence type="ECO:0000313" key="3">
    <source>
        <dbReference type="Proteomes" id="UP000000841"/>
    </source>
</evidence>
<reference evidence="2 3" key="1">
    <citation type="journal article" date="2009" name="Stand. Genomic Sci.">
        <title>Complete genome sequence of Saccharomonospora viridis type strain (P101).</title>
        <authorList>
            <person name="Pati A."/>
            <person name="Sikorski J."/>
            <person name="Nolan M."/>
            <person name="Lapidus A."/>
            <person name="Copeland A."/>
            <person name="Glavina Del Rio T."/>
            <person name="Lucas S."/>
            <person name="Chen F."/>
            <person name="Tice H."/>
            <person name="Pitluck S."/>
            <person name="Cheng J.F."/>
            <person name="Chertkov O."/>
            <person name="Brettin T."/>
            <person name="Han C."/>
            <person name="Detter J.C."/>
            <person name="Kuske C."/>
            <person name="Bruce D."/>
            <person name="Goodwin L."/>
            <person name="Chain P."/>
            <person name="D'haeseleer P."/>
            <person name="Chen A."/>
            <person name="Palaniappan K."/>
            <person name="Ivanova N."/>
            <person name="Mavromatis K."/>
            <person name="Mikhailova N."/>
            <person name="Rohde M."/>
            <person name="Tindall B.J."/>
            <person name="Goker M."/>
            <person name="Bristow J."/>
            <person name="Eisen J.A."/>
            <person name="Markowitz V."/>
            <person name="Hugenholtz P."/>
            <person name="Kyrpides N.C."/>
            <person name="Klenk H.P."/>
        </authorList>
    </citation>
    <scope>NUCLEOTIDE SEQUENCE [LARGE SCALE GENOMIC DNA]</scope>
    <source>
        <strain evidence="3">ATCC 15386 / DSM 43017 / JCM 3036 / NBRC 12207 / P101</strain>
    </source>
</reference>
<keyword evidence="1" id="KW-0812">Transmembrane</keyword>
<evidence type="ECO:0000256" key="1">
    <source>
        <dbReference type="SAM" id="Phobius"/>
    </source>
</evidence>
<dbReference type="KEGG" id="svi:Svir_23860"/>
<dbReference type="HOGENOM" id="CLU_2719905_0_0_11"/>